<gene>
    <name evidence="2" type="ORF">I302_00704</name>
</gene>
<organism evidence="2">
    <name type="scientific">Kwoniella bestiolae CBS 10118</name>
    <dbReference type="NCBI Taxonomy" id="1296100"/>
    <lineage>
        <taxon>Eukaryota</taxon>
        <taxon>Fungi</taxon>
        <taxon>Dikarya</taxon>
        <taxon>Basidiomycota</taxon>
        <taxon>Agaricomycotina</taxon>
        <taxon>Tremellomycetes</taxon>
        <taxon>Tremellales</taxon>
        <taxon>Cryptococcaceae</taxon>
        <taxon>Kwoniella</taxon>
    </lineage>
</organism>
<protein>
    <submittedName>
        <fullName evidence="2">Uncharacterized protein</fullName>
    </submittedName>
</protein>
<dbReference type="Gene3D" id="3.40.50.150">
    <property type="entry name" value="Vaccinia Virus protein VP39"/>
    <property type="match status" value="1"/>
</dbReference>
<accession>A0A1B9GDY4</accession>
<dbReference type="PANTHER" id="PTHR14614">
    <property type="entry name" value="HEPATOCELLULAR CARCINOMA-ASSOCIATED ANTIGEN"/>
    <property type="match status" value="1"/>
</dbReference>
<evidence type="ECO:0000313" key="2">
    <source>
        <dbReference type="EMBL" id="OCF29208.1"/>
    </source>
</evidence>
<feature type="compositionally biased region" description="Basic and acidic residues" evidence="1">
    <location>
        <begin position="154"/>
        <end position="193"/>
    </location>
</feature>
<dbReference type="GO" id="GO:0008757">
    <property type="term" value="F:S-adenosylmethionine-dependent methyltransferase activity"/>
    <property type="evidence" value="ECO:0007669"/>
    <property type="project" value="UniProtKB-ARBA"/>
</dbReference>
<dbReference type="EMBL" id="KI894018">
    <property type="protein sequence ID" value="OCF29208.1"/>
    <property type="molecule type" value="Genomic_DNA"/>
</dbReference>
<dbReference type="GO" id="GO:0005634">
    <property type="term" value="C:nucleus"/>
    <property type="evidence" value="ECO:0007669"/>
    <property type="project" value="TreeGrafter"/>
</dbReference>
<dbReference type="STRING" id="1296100.A0A1B9GDY4"/>
<sequence length="434" mass="48382">MYWYISFLRPPPVSITSQTKEVVITPQIANDLRTELRYNPTTIHYTWQRLSPTLSPSTSPKELTIFIPPQSTYKPIAVPLPSNVQIGESWRLGLFSPPTEKGEGAGPSSSLLGLCEDEVDVIGVWSEGINIVRSEVTSTAGVVKGVNGKSSRHKEKEKENSRDGKNGKSKGKEKEKEKDDGPKQGRITRDFTLPRHQVLESQQGTEQEMLRIIEQTSFDLDKKIWDSGLALSSWFWKYLPSTSDLDGKSDELVRKVFDLLRQEDDLDILEIGIGTGLVSIALALAIQRYLPDSKRNIIATDLDTAIPLMNENLSFNSLLSSSSSNAQVNAKVLDWDQPLPSWVSSNPPELIVAADVTYNTSAFPSLLRTLTSLLAPSPAKKPPILILAYKQRDPSERDLWTMLQEKGVSLRLVDKVVGVERDQGETEIWIGRMI</sequence>
<reference evidence="2" key="2">
    <citation type="submission" date="2014-01" db="EMBL/GenBank/DDBJ databases">
        <title>Evolution of pathogenesis and genome organization in the Tremellales.</title>
        <authorList>
            <person name="Cuomo C."/>
            <person name="Litvintseva A."/>
            <person name="Heitman J."/>
            <person name="Chen Y."/>
            <person name="Sun S."/>
            <person name="Springer D."/>
            <person name="Dromer F."/>
            <person name="Young S."/>
            <person name="Zeng Q."/>
            <person name="Chapman S."/>
            <person name="Gujja S."/>
            <person name="Saif S."/>
            <person name="Birren B."/>
        </authorList>
    </citation>
    <scope>NUCLEOTIDE SEQUENCE</scope>
    <source>
        <strain evidence="2">CBS 10118</strain>
    </source>
</reference>
<name>A0A1B9GDY4_9TREE</name>
<reference evidence="2" key="1">
    <citation type="submission" date="2013-07" db="EMBL/GenBank/DDBJ databases">
        <title>The Genome Sequence of Cryptococcus bestiolae CBS10118.</title>
        <authorList>
            <consortium name="The Broad Institute Genome Sequencing Platform"/>
            <person name="Cuomo C."/>
            <person name="Litvintseva A."/>
            <person name="Chen Y."/>
            <person name="Heitman J."/>
            <person name="Sun S."/>
            <person name="Springer D."/>
            <person name="Dromer F."/>
            <person name="Young S.K."/>
            <person name="Zeng Q."/>
            <person name="Gargeya S."/>
            <person name="Fitzgerald M."/>
            <person name="Abouelleil A."/>
            <person name="Alvarado L."/>
            <person name="Berlin A.M."/>
            <person name="Chapman S.B."/>
            <person name="Dewar J."/>
            <person name="Goldberg J."/>
            <person name="Griggs A."/>
            <person name="Gujja S."/>
            <person name="Hansen M."/>
            <person name="Howarth C."/>
            <person name="Imamovic A."/>
            <person name="Larimer J."/>
            <person name="McCowan C."/>
            <person name="Murphy C."/>
            <person name="Pearson M."/>
            <person name="Priest M."/>
            <person name="Roberts A."/>
            <person name="Saif S."/>
            <person name="Shea T."/>
            <person name="Sykes S."/>
            <person name="Wortman J."/>
            <person name="Nusbaum C."/>
            <person name="Birren B."/>
        </authorList>
    </citation>
    <scope>NUCLEOTIDE SEQUENCE [LARGE SCALE GENOMIC DNA]</scope>
    <source>
        <strain evidence="2">CBS 10118</strain>
    </source>
</reference>
<dbReference type="VEuPathDB" id="FungiDB:I302_00704"/>
<dbReference type="GO" id="GO:0005737">
    <property type="term" value="C:cytoplasm"/>
    <property type="evidence" value="ECO:0007669"/>
    <property type="project" value="TreeGrafter"/>
</dbReference>
<proteinExistence type="predicted"/>
<evidence type="ECO:0000256" key="1">
    <source>
        <dbReference type="SAM" id="MobiDB-lite"/>
    </source>
</evidence>
<dbReference type="OrthoDB" id="413520at2759"/>
<dbReference type="Pfam" id="PF10294">
    <property type="entry name" value="Methyltransf_16"/>
    <property type="match status" value="1"/>
</dbReference>
<dbReference type="AlphaFoldDB" id="A0A1B9GDY4"/>
<feature type="region of interest" description="Disordered" evidence="1">
    <location>
        <begin position="143"/>
        <end position="205"/>
    </location>
</feature>
<dbReference type="SUPFAM" id="SSF53335">
    <property type="entry name" value="S-adenosyl-L-methionine-dependent methyltransferases"/>
    <property type="match status" value="1"/>
</dbReference>
<dbReference type="PANTHER" id="PTHR14614:SF162">
    <property type="entry name" value="EXPRESSED PROTEIN"/>
    <property type="match status" value="1"/>
</dbReference>
<dbReference type="InterPro" id="IPR019410">
    <property type="entry name" value="Methyltransf_16"/>
</dbReference>
<dbReference type="InterPro" id="IPR029063">
    <property type="entry name" value="SAM-dependent_MTases_sf"/>
</dbReference>